<dbReference type="EMBL" id="CACVKT020009852">
    <property type="protein sequence ID" value="CAC5423749.1"/>
    <property type="molecule type" value="Genomic_DNA"/>
</dbReference>
<keyword evidence="1" id="KW-0862">Zinc</keyword>
<dbReference type="SUPFAM" id="SSF101898">
    <property type="entry name" value="NHL repeat"/>
    <property type="match status" value="1"/>
</dbReference>
<dbReference type="PANTHER" id="PTHR25462:SF296">
    <property type="entry name" value="MEIOTIC P26, ISOFORM F"/>
    <property type="match status" value="1"/>
</dbReference>
<dbReference type="Gene3D" id="3.30.160.60">
    <property type="entry name" value="Classic Zinc Finger"/>
    <property type="match status" value="1"/>
</dbReference>
<evidence type="ECO:0000313" key="3">
    <source>
        <dbReference type="EMBL" id="CAC5423749.1"/>
    </source>
</evidence>
<sequence length="562" mass="63641">MATSLPICDICMTDGTSIAASVWCSECEEAICINCEKQHDRMKLTKNHKKIPIGDYQKLPGSVADIKQECKVHNRKLDFYCLIHNEPCCVSCVSKKHGTCHTLKPLTEVVDGVKSSAAFEDLEDRANDISELIGSLIKDKKDNKTRIECQKKRIISEVQNVRKAILNHLDTLQMDLLNKLDNEEKEQFKSIDSFIRKISEMRTNVDQIVSNLKQIKKHASDFQAFLAIHEWNTKIGKEEKDLMSFQTDQIMDSVDIRTEFSPILMKFEKEVNEFGKLEVKYSSAKKILLKKEQQGQIFVPAFNTVDNIKLTKIHSFQTPDGASSKILITGIDMFDDGIIVLADNQLLNKRLVIMNQEGELIKTVPLEGQCYDVAVIDKDTVATTLFVKKKVVIVDVNSSKLQRTISTKDYCYGIISTGEKLLVSLYNKTIQFFDLSGNALSTLLTADISFHCSVLNNKLYYTTHNSDAVYSDDLKGNVCWKFDFQKLDFPIGIINDASKNVFVVCNESNQLVVVGEDGKQSRILLTKEKGLHKPRAIHYNRKSNTLLVFNVSGKCFLYKVTN</sequence>
<dbReference type="InterPro" id="IPR047153">
    <property type="entry name" value="TRIM45/56/19-like"/>
</dbReference>
<dbReference type="AlphaFoldDB" id="A0A6J8ESY9"/>
<accession>A0A6J8ESY9</accession>
<keyword evidence="1" id="KW-0863">Zinc-finger</keyword>
<feature type="domain" description="B box-type" evidence="2">
    <location>
        <begin position="3"/>
        <end position="53"/>
    </location>
</feature>
<gene>
    <name evidence="3" type="ORF">MCOR_55719</name>
</gene>
<evidence type="ECO:0000256" key="1">
    <source>
        <dbReference type="PROSITE-ProRule" id="PRU00024"/>
    </source>
</evidence>
<dbReference type="InterPro" id="IPR000315">
    <property type="entry name" value="Znf_B-box"/>
</dbReference>
<dbReference type="InterPro" id="IPR011042">
    <property type="entry name" value="6-blade_b-propeller_TolB-like"/>
</dbReference>
<dbReference type="PANTHER" id="PTHR25462">
    <property type="entry name" value="BONUS, ISOFORM C-RELATED"/>
    <property type="match status" value="1"/>
</dbReference>
<dbReference type="SUPFAM" id="SSF57845">
    <property type="entry name" value="B-box zinc-binding domain"/>
    <property type="match status" value="1"/>
</dbReference>
<dbReference type="Proteomes" id="UP000507470">
    <property type="component" value="Unassembled WGS sequence"/>
</dbReference>
<name>A0A6J8ESY9_MYTCO</name>
<dbReference type="PROSITE" id="PS50119">
    <property type="entry name" value="ZF_BBOX"/>
    <property type="match status" value="1"/>
</dbReference>
<organism evidence="3 4">
    <name type="scientific">Mytilus coruscus</name>
    <name type="common">Sea mussel</name>
    <dbReference type="NCBI Taxonomy" id="42192"/>
    <lineage>
        <taxon>Eukaryota</taxon>
        <taxon>Metazoa</taxon>
        <taxon>Spiralia</taxon>
        <taxon>Lophotrochozoa</taxon>
        <taxon>Mollusca</taxon>
        <taxon>Bivalvia</taxon>
        <taxon>Autobranchia</taxon>
        <taxon>Pteriomorphia</taxon>
        <taxon>Mytilida</taxon>
        <taxon>Mytiloidea</taxon>
        <taxon>Mytilidae</taxon>
        <taxon>Mytilinae</taxon>
        <taxon>Mytilus</taxon>
    </lineage>
</organism>
<dbReference type="GO" id="GO:0008270">
    <property type="term" value="F:zinc ion binding"/>
    <property type="evidence" value="ECO:0007669"/>
    <property type="project" value="UniProtKB-KW"/>
</dbReference>
<dbReference type="CDD" id="cd19776">
    <property type="entry name" value="Bbox2_TRIM25_C-IV"/>
    <property type="match status" value="1"/>
</dbReference>
<keyword evidence="4" id="KW-1185">Reference proteome</keyword>
<dbReference type="SMART" id="SM00336">
    <property type="entry name" value="BBOX"/>
    <property type="match status" value="2"/>
</dbReference>
<reference evidence="3 4" key="1">
    <citation type="submission" date="2020-06" db="EMBL/GenBank/DDBJ databases">
        <authorList>
            <person name="Li R."/>
            <person name="Bekaert M."/>
        </authorList>
    </citation>
    <scope>NUCLEOTIDE SEQUENCE [LARGE SCALE GENOMIC DNA]</scope>
    <source>
        <strain evidence="4">wild</strain>
    </source>
</reference>
<evidence type="ECO:0000259" key="2">
    <source>
        <dbReference type="PROSITE" id="PS50119"/>
    </source>
</evidence>
<evidence type="ECO:0000313" key="4">
    <source>
        <dbReference type="Proteomes" id="UP000507470"/>
    </source>
</evidence>
<keyword evidence="1" id="KW-0479">Metal-binding</keyword>
<dbReference type="CDD" id="cd19757">
    <property type="entry name" value="Bbox1"/>
    <property type="match status" value="1"/>
</dbReference>
<dbReference type="OrthoDB" id="6090840at2759"/>
<proteinExistence type="predicted"/>
<protein>
    <recommendedName>
        <fullName evidence="2">B box-type domain-containing protein</fullName>
    </recommendedName>
</protein>
<dbReference type="Pfam" id="PF22586">
    <property type="entry name" value="ANCHR-like_BBOX"/>
    <property type="match status" value="1"/>
</dbReference>
<dbReference type="Gene3D" id="2.120.10.30">
    <property type="entry name" value="TolB, C-terminal domain"/>
    <property type="match status" value="1"/>
</dbReference>